<keyword evidence="5" id="KW-0677">Repeat</keyword>
<evidence type="ECO:0000256" key="2">
    <source>
        <dbReference type="ARBA" id="ARBA00022692"/>
    </source>
</evidence>
<dbReference type="InterPro" id="IPR011042">
    <property type="entry name" value="6-blade_b-propeller_TolB-like"/>
</dbReference>
<evidence type="ECO:0000259" key="18">
    <source>
        <dbReference type="PROSITE" id="PS51787"/>
    </source>
</evidence>
<keyword evidence="9 19" id="KW-0503">Monooxygenase</keyword>
<dbReference type="SMART" id="SM01411">
    <property type="entry name" value="Ephrin_rec_like"/>
    <property type="match status" value="12"/>
</dbReference>
<comment type="subcellular location">
    <subcellularLocation>
        <location evidence="1">Cytoplasmic vesicle</location>
    </subcellularLocation>
    <subcellularLocation>
        <location evidence="14">Endomembrane system</location>
        <topology evidence="14">Single-pass membrane protein</topology>
    </subcellularLocation>
</comment>
<dbReference type="GO" id="GO:0012505">
    <property type="term" value="C:endomembrane system"/>
    <property type="evidence" value="ECO:0007669"/>
    <property type="project" value="UniProtKB-SubCell"/>
</dbReference>
<evidence type="ECO:0000313" key="19">
    <source>
        <dbReference type="EMBL" id="PRW56106.1"/>
    </source>
</evidence>
<keyword evidence="2 17" id="KW-0812">Transmembrane</keyword>
<evidence type="ECO:0000256" key="5">
    <source>
        <dbReference type="ARBA" id="ARBA00022737"/>
    </source>
</evidence>
<keyword evidence="10 17" id="KW-0472">Membrane</keyword>
<proteinExistence type="predicted"/>
<dbReference type="InterPro" id="IPR014783">
    <property type="entry name" value="Cu2_ascorb_mOase_CS-2"/>
</dbReference>
<dbReference type="CDD" id="cd14958">
    <property type="entry name" value="NHL_PAL_like"/>
    <property type="match status" value="1"/>
</dbReference>
<dbReference type="OrthoDB" id="10018185at2759"/>
<dbReference type="InterPro" id="IPR014784">
    <property type="entry name" value="Cu2_ascorb_mOase-like_C"/>
</dbReference>
<feature type="region of interest" description="Disordered" evidence="16">
    <location>
        <begin position="2523"/>
        <end position="2568"/>
    </location>
</feature>
<protein>
    <submittedName>
        <fullName evidence="19">Peptidylglycine alpha-amidating monooxygenase</fullName>
    </submittedName>
</protein>
<dbReference type="SUPFAM" id="SSF101898">
    <property type="entry name" value="NHL repeat"/>
    <property type="match status" value="1"/>
</dbReference>
<sequence length="2568" mass="263863">MVAIQAAAVLPRQRWSGQRGAGLQPAGFAAGATARARRQPARLPPASSLRTAEPSLITLPIFPLSNVLHPTQQGVLKVFEPRYLALFRDLLAENPARGRGGRFVHVLSPTAAPPALLENAVGGLPRIGCCAEVEQIQALDDGTFVVRYSGERRVQLLMVAGEEPYTRVAAEYYDDEPVGDLDPTVDILEREAAKLLQQIETLSRRVDPSNPVLPEALMKFRPPASAVKKTSYDTLKEAGHQAAGHIEMWRRHGSVYKTSSRPAAAAADPYEAIRETIGKGRRQELFSFAAAQLLEMGTPERAALLLSQDTGARLNFVLAALRPYLLELQAKASLKRGLDLLARLRPLSRYCGAHSAMAGRLLCLALALVALGARSAGADCAPGSATFALTAAGSASAAYPTCFARFDVSVDSSCAVTVTPAAAAAKWTYSALWTPVDVQDTNLRWVGRLGCPTGPLSGGTISDLSALGGAIKAALGKALFADFDAVQSVTVGADSVTIVTHIAADNQLTYSAVAGSLGSTIAAGTAACSSGDCAYNNGCPAGRYAVTVGSASDKLCALCLPGSSCAGGNASPTACAAGTAATAGSSTCTDCPAGTFSGVDGRSNCLACPAGSYQDATGQQECQASRCWDCPTGSYAAIAGSKACMACYYGKPVVVAGSGGLDQDNMPNELPSTGYMVATTSASSPLSNKAQCGFSPFTSACSTMNSRVVAFETDGTCAVTLMVLGDSQCSGSDDITTISGYWVDANTILAALPDSASTAVSLKAVRSGSSMSLTFFQDDGSVNAVFAQQTCQPCASGVACKAGTSQPCKAGSYNQVLGAAACTACPAGQSSDAGADSCSECPVGTVPNADASDCVLCGAGMFNNGTGVTTCTPCPAGTYRDALAPADECVPCAAGSYSAAGASDCTPCKPGTATSQAGTAQDATTQSCPACPAGRFAKSSGSQFCTACPAGSFSNTTGQSGCYSCGAGAITAVPAATACVPCAVGLWKAANATDNKCNSCFRGYDTRVNGTGASSCTPCRKGYYNGAANSAFCTPAPAGSIVAKPAATTFQPCDAGYVTGLTPTESGATGQFATAASKCEACPSRQYRAPGSANKCLTCSAGRAVWVASAATKCDPCPAGSTLAAPSDLKCTTCPAGTYVLGTGKSGPCLPCAAGYFTSDQGNTQCDACDPGTYANTTGSTKCTDCAPGTYNPNPAGNSAASCRAASKGTYVPTSGSDEQLPCAAGTYQDLTGQKQCKACPSGSYCPSGAALPIQCKAGYVAGPKASSCTACGSGTYQPKAGQASCLSCPAGAYCPGAAQVATTLCPAGTARAAIGASSIKDCGVCPANFFSAAAGSLKCSACAAGQWTNKRTGQAKCWPTGQALPTSRNRQLGSAGTCEGFEAAAKAKPRLPQEPTGSVGSLPGCMTPTGADSGAHSSGEPSSSQQQAHSQTPHRTLSVHWAEALEQHSQRPHTPLHTLCAPDKPCLKAQPSSFPFLEEAAQLEGLMRRPRAMLAALQLDGGGGSGTPLQAHQPAAKKRSRMAAFGQVPTKDDKGPGTAVVAALRGPDKHHARMLPLLAVLLTLLVTARADGKAAAAAQPKAASPTPAAGETFDLPVVFPEHPTDEEDAYLCTAVKLPDRPLKLVGIEPTSDQRIVHHMLLFGCQVPAQTDEVWNCRMSPVCGTATEGVLYGWGKNAPAVAMPQGSGFSVGPGTGVRSLVLQMHYLHGRPTNDTSGIRLRLSSVPVPYSAGMVAFASMFKILPRTNSTLVKNSCCYGGWEPLHGFATRVHTHTMGREVYLDRARPADRSALERVVSLSPQKPQGFYPLAAEATFLPGDQLSMACDFDSSNVDHTVVSGHTAADEMCNLYLMLYSQLPYFGWCLDNQTLVEMLGPGGLPVKGQMVAETKVWQPPEAVKRVGAAAFKIGQVSGLAALGDGTVWVLHRGERAWNPDGSVANAGTATAGEMEEEAVLPGPVVLQLDQDSGALMQSWGSGKFVMPHMVTLDYEGNLWITDVALHQAIKFDKTGKQLLALGQAGKSGSGPTLFCKPTQVAVGRDGNIYVSDGYCNSRVAQFDAAGKWVRDFTLPKGQGPEMLVPHSVVVHECAHRLLVAERERGRVHAFDLDGSYLGMWDLEQTLGMPFSLTLGPYGSVLALTWQPTVSPTKSFLVALDANHPGSILGSWDLPGLQYPHDLTLVPAPLEVTGAGERLLAVLVGETKDSGQNMHKFVLTPPEALTGGNASAAAGGAGAAGSGAQAASVESLTEAELAEQKAVAEAKAKAAAHFGGSTHGGQAAAAGGGEQGLEGEEARQDAEAGAAVGHRPVKPVDAGKEPTEEEEDEDVESIGHGLVKPVENGGEGSGGSGGSSAGEQPPPQQQEGKAQEQPPQQQPKSQQQQQPHAQHARPAREQQPPAKQQQEEKAAAQREEEAEEAEWEAILAATSDQDKGDGSTQQGEQQAQQPEKAAAGGAGSAAGQPIKRQEVAAKAAEADQEADQEGWYAAARQKMPGQSVGGMLPAVLGLVFVGVALLSWNRVQHWRRRGGAGYQPTSTGRPGAAASEAHFNGEGHLGAALEHRAGPPAASAPPV</sequence>
<feature type="compositionally biased region" description="Low complexity" evidence="16">
    <location>
        <begin position="2358"/>
        <end position="2382"/>
    </location>
</feature>
<evidence type="ECO:0000256" key="8">
    <source>
        <dbReference type="ARBA" id="ARBA00023008"/>
    </source>
</evidence>
<accession>A0A2P6TPZ1</accession>
<dbReference type="InterPro" id="IPR003111">
    <property type="entry name" value="Lon_prtase_N"/>
</dbReference>
<feature type="region of interest" description="Disordered" evidence="16">
    <location>
        <begin position="2266"/>
        <end position="2477"/>
    </location>
</feature>
<evidence type="ECO:0000256" key="13">
    <source>
        <dbReference type="ARBA" id="ARBA00023329"/>
    </source>
</evidence>
<dbReference type="Pfam" id="PF02190">
    <property type="entry name" value="LON_substr_bdg"/>
    <property type="match status" value="1"/>
</dbReference>
<dbReference type="PROSITE" id="PS51125">
    <property type="entry name" value="NHL"/>
    <property type="match status" value="1"/>
</dbReference>
<organism evidence="19 20">
    <name type="scientific">Chlorella sorokiniana</name>
    <name type="common">Freshwater green alga</name>
    <dbReference type="NCBI Taxonomy" id="3076"/>
    <lineage>
        <taxon>Eukaryota</taxon>
        <taxon>Viridiplantae</taxon>
        <taxon>Chlorophyta</taxon>
        <taxon>core chlorophytes</taxon>
        <taxon>Trebouxiophyceae</taxon>
        <taxon>Chlorellales</taxon>
        <taxon>Chlorellaceae</taxon>
        <taxon>Chlorella clade</taxon>
        <taxon>Chlorella</taxon>
    </lineage>
</organism>
<dbReference type="InterPro" id="IPR006212">
    <property type="entry name" value="Furin_repeat"/>
</dbReference>
<dbReference type="PROSITE" id="PS00084">
    <property type="entry name" value="CU2_MONOOXYGENASE_1"/>
    <property type="match status" value="1"/>
</dbReference>
<dbReference type="EMBL" id="LHPG02000009">
    <property type="protein sequence ID" value="PRW56106.1"/>
    <property type="molecule type" value="Genomic_DNA"/>
</dbReference>
<dbReference type="Gene3D" id="2.30.130.40">
    <property type="entry name" value="LON domain-like"/>
    <property type="match status" value="1"/>
</dbReference>
<dbReference type="Gene3D" id="2.120.10.30">
    <property type="entry name" value="TolB, C-terminal domain"/>
    <property type="match status" value="1"/>
</dbReference>
<comment type="caution">
    <text evidence="19">The sequence shown here is derived from an EMBL/GenBank/DDBJ whole genome shotgun (WGS) entry which is preliminary data.</text>
</comment>
<dbReference type="InterPro" id="IPR024548">
    <property type="entry name" value="Cu2_monoox_C"/>
</dbReference>
<evidence type="ECO:0000256" key="9">
    <source>
        <dbReference type="ARBA" id="ARBA00023033"/>
    </source>
</evidence>
<evidence type="ECO:0000256" key="10">
    <source>
        <dbReference type="ARBA" id="ARBA00023136"/>
    </source>
</evidence>
<evidence type="ECO:0000256" key="16">
    <source>
        <dbReference type="SAM" id="MobiDB-lite"/>
    </source>
</evidence>
<keyword evidence="12" id="KW-0325">Glycoprotein</keyword>
<dbReference type="Pfam" id="PF07699">
    <property type="entry name" value="Ephrin_rec_like"/>
    <property type="match status" value="3"/>
</dbReference>
<keyword evidence="11" id="KW-1015">Disulfide bond</keyword>
<evidence type="ECO:0000256" key="4">
    <source>
        <dbReference type="ARBA" id="ARBA00022729"/>
    </source>
</evidence>
<dbReference type="Gene3D" id="2.10.50.10">
    <property type="entry name" value="Tumor Necrosis Factor Receptor, subunit A, domain 2"/>
    <property type="match status" value="8"/>
</dbReference>
<dbReference type="PANTHER" id="PTHR10680">
    <property type="entry name" value="PEPTIDYL-GLYCINE ALPHA-AMIDATING MONOOXYGENASE"/>
    <property type="match status" value="1"/>
</dbReference>
<dbReference type="InterPro" id="IPR015947">
    <property type="entry name" value="PUA-like_sf"/>
</dbReference>
<evidence type="ECO:0000313" key="20">
    <source>
        <dbReference type="Proteomes" id="UP000239899"/>
    </source>
</evidence>
<dbReference type="PROSITE" id="PS51787">
    <property type="entry name" value="LON_N"/>
    <property type="match status" value="1"/>
</dbReference>
<name>A0A2P6TPZ1_CHLSO</name>
<dbReference type="InterPro" id="IPR000323">
    <property type="entry name" value="Cu2_ascorb_mOase_N"/>
</dbReference>
<feature type="compositionally biased region" description="Gly residues" evidence="16">
    <location>
        <begin position="2338"/>
        <end position="2349"/>
    </location>
</feature>
<dbReference type="GO" id="GO:0005507">
    <property type="term" value="F:copper ion binding"/>
    <property type="evidence" value="ECO:0007669"/>
    <property type="project" value="InterPro"/>
</dbReference>
<dbReference type="InterPro" id="IPR011641">
    <property type="entry name" value="Tyr-kin_ephrin_A/B_rcpt-like"/>
</dbReference>
<keyword evidence="4" id="KW-0732">Signal</keyword>
<dbReference type="SUPFAM" id="SSF88697">
    <property type="entry name" value="PUA domain-like"/>
    <property type="match status" value="1"/>
</dbReference>
<dbReference type="InterPro" id="IPR008977">
    <property type="entry name" value="PHM/PNGase_F_dom_sf"/>
</dbReference>
<dbReference type="SMART" id="SM00261">
    <property type="entry name" value="FU"/>
    <property type="match status" value="3"/>
</dbReference>
<dbReference type="Pfam" id="PF01082">
    <property type="entry name" value="Cu2_monooxygen"/>
    <property type="match status" value="1"/>
</dbReference>
<evidence type="ECO:0000256" key="15">
    <source>
        <dbReference type="PROSITE-ProRule" id="PRU00504"/>
    </source>
</evidence>
<dbReference type="SMART" id="SM00464">
    <property type="entry name" value="LON"/>
    <property type="match status" value="1"/>
</dbReference>
<reference evidence="19 20" key="1">
    <citation type="journal article" date="2018" name="Plant J.">
        <title>Genome sequences of Chlorella sorokiniana UTEX 1602 and Micractinium conductrix SAG 241.80: implications to maltose excretion by a green alga.</title>
        <authorList>
            <person name="Arriola M.B."/>
            <person name="Velmurugan N."/>
            <person name="Zhang Y."/>
            <person name="Plunkett M.H."/>
            <person name="Hondzo H."/>
            <person name="Barney B.M."/>
        </authorList>
    </citation>
    <scope>NUCLEOTIDE SEQUENCE [LARGE SCALE GENOMIC DNA]</scope>
    <source>
        <strain evidence="20">UTEX 1602</strain>
    </source>
</reference>
<feature type="transmembrane region" description="Helical" evidence="17">
    <location>
        <begin position="2495"/>
        <end position="2513"/>
    </location>
</feature>
<feature type="region of interest" description="Disordered" evidence="16">
    <location>
        <begin position="1386"/>
        <end position="1436"/>
    </location>
</feature>
<feature type="domain" description="Lon N-terminal" evidence="18">
    <location>
        <begin position="56"/>
        <end position="325"/>
    </location>
</feature>
<dbReference type="PROSITE" id="PS00085">
    <property type="entry name" value="CU2_MONOOXYGENASE_2"/>
    <property type="match status" value="1"/>
</dbReference>
<dbReference type="GO" id="GO:0016715">
    <property type="term" value="F:oxidoreductase activity, acting on paired donors, with incorporation or reduction of molecular oxygen, reduced ascorbate as one donor, and incorporation of one atom of oxygen"/>
    <property type="evidence" value="ECO:0007669"/>
    <property type="project" value="InterPro"/>
</dbReference>
<feature type="compositionally biased region" description="Acidic residues" evidence="16">
    <location>
        <begin position="2316"/>
        <end position="2325"/>
    </location>
</feature>
<keyword evidence="7" id="KW-0560">Oxidoreductase</keyword>
<dbReference type="InterPro" id="IPR009030">
    <property type="entry name" value="Growth_fac_rcpt_cys_sf"/>
</dbReference>
<dbReference type="Gene3D" id="2.60.120.230">
    <property type="match status" value="1"/>
</dbReference>
<dbReference type="SMART" id="SM00208">
    <property type="entry name" value="TNFR"/>
    <property type="match status" value="5"/>
</dbReference>
<feature type="repeat" description="NHL" evidence="15">
    <location>
        <begin position="2015"/>
        <end position="2059"/>
    </location>
</feature>
<evidence type="ECO:0000256" key="17">
    <source>
        <dbReference type="SAM" id="Phobius"/>
    </source>
</evidence>
<dbReference type="InterPro" id="IPR020611">
    <property type="entry name" value="Cu2_ascorb_mOase_CS-1"/>
</dbReference>
<dbReference type="InterPro" id="IPR036939">
    <property type="entry name" value="Cu2_ascorb_mOase_N_sf"/>
</dbReference>
<dbReference type="Pfam" id="PF01436">
    <property type="entry name" value="NHL"/>
    <property type="match status" value="1"/>
</dbReference>
<keyword evidence="8" id="KW-0186">Copper</keyword>
<feature type="compositionally biased region" description="Low complexity" evidence="16">
    <location>
        <begin position="2434"/>
        <end position="2448"/>
    </location>
</feature>
<evidence type="ECO:0000256" key="14">
    <source>
        <dbReference type="ARBA" id="ARBA00037847"/>
    </source>
</evidence>
<gene>
    <name evidence="19" type="ORF">C2E21_5035</name>
</gene>
<dbReference type="InterPro" id="IPR001368">
    <property type="entry name" value="TNFR/NGFR_Cys_rich_reg"/>
</dbReference>
<dbReference type="PANTHER" id="PTHR10680:SF14">
    <property type="entry name" value="PEPTIDYL-GLYCINE ALPHA-AMIDATING MONOOXYGENASE"/>
    <property type="match status" value="1"/>
</dbReference>
<evidence type="ECO:0000256" key="12">
    <source>
        <dbReference type="ARBA" id="ARBA00023180"/>
    </source>
</evidence>
<dbReference type="Pfam" id="PF03712">
    <property type="entry name" value="Cu2_monoox_C"/>
    <property type="match status" value="1"/>
</dbReference>
<keyword evidence="20" id="KW-1185">Reference proteome</keyword>
<keyword evidence="13" id="KW-0968">Cytoplasmic vesicle</keyword>
<dbReference type="SUPFAM" id="SSF49742">
    <property type="entry name" value="PHM/PNGase F"/>
    <property type="match status" value="2"/>
</dbReference>
<dbReference type="InterPro" id="IPR046336">
    <property type="entry name" value="Lon_prtase_N_sf"/>
</dbReference>
<keyword evidence="3" id="KW-0479">Metal-binding</keyword>
<feature type="compositionally biased region" description="Basic and acidic residues" evidence="16">
    <location>
        <begin position="2398"/>
        <end position="2408"/>
    </location>
</feature>
<dbReference type="Gene3D" id="2.60.120.310">
    <property type="entry name" value="Copper type II, ascorbate-dependent monooxygenase, N-terminal domain"/>
    <property type="match status" value="1"/>
</dbReference>
<evidence type="ECO:0000256" key="7">
    <source>
        <dbReference type="ARBA" id="ARBA00023002"/>
    </source>
</evidence>
<dbReference type="SUPFAM" id="SSF57184">
    <property type="entry name" value="Growth factor receptor domain"/>
    <property type="match status" value="4"/>
</dbReference>
<evidence type="ECO:0000256" key="1">
    <source>
        <dbReference type="ARBA" id="ARBA00004541"/>
    </source>
</evidence>
<dbReference type="Proteomes" id="UP000239899">
    <property type="component" value="Unassembled WGS sequence"/>
</dbReference>
<evidence type="ECO:0000256" key="3">
    <source>
        <dbReference type="ARBA" id="ARBA00022723"/>
    </source>
</evidence>
<dbReference type="GO" id="GO:0031410">
    <property type="term" value="C:cytoplasmic vesicle"/>
    <property type="evidence" value="ECO:0007669"/>
    <property type="project" value="UniProtKB-SubCell"/>
</dbReference>
<keyword evidence="6 17" id="KW-1133">Transmembrane helix</keyword>
<dbReference type="InterPro" id="IPR001258">
    <property type="entry name" value="NHL_repeat"/>
</dbReference>
<evidence type="ECO:0000256" key="11">
    <source>
        <dbReference type="ARBA" id="ARBA00023157"/>
    </source>
</evidence>
<evidence type="ECO:0000256" key="6">
    <source>
        <dbReference type="ARBA" id="ARBA00022989"/>
    </source>
</evidence>